<name>A0ACD3ATS4_9AGAR</name>
<gene>
    <name evidence="1" type="ORF">BDN72DRAFT_616259</name>
</gene>
<dbReference type="EMBL" id="ML208332">
    <property type="protein sequence ID" value="TFK69348.1"/>
    <property type="molecule type" value="Genomic_DNA"/>
</dbReference>
<sequence length="936" mass="97614">MFHPEPGRRPRVLSPPTSLPNHLRRTSTDDVSLRPCGAVHNHDGAEMERALDLRCVRRVRSLRSAQSLSSSPVQARATFSPPPASLFAKVDRANSRRQDLVDLTPSLPTGSDASANATSSIEASSNSLTSSHQPALSATMSSTPLSPPPTSITSTSPAGSSSTVQLPTSPSSSSSSGLSSRDPPTTTSDPTFSAETAPPTSSSGSSTFDDLTVSGPTSSSTSSSSPASISSFSSNSSSFNPPLPSSTPDQCAFFLITSDSLPGSTSSIVCVSANLTSSIPTSTPVPSVTVVTSEHTHIVFSPYTKTISSTSTIFETGVLGTDTPNGPNQFARNTGAVIGVALAGTVFLIAAVFIIFFLCRNYKARRSRSQHGSSLHHLNNSHEGSWRPPLDDEDAAINTGDEPYGSSRYAGLASAMQPRLSVSPGPYQSRAQSQSLSRVGVNDPTADAVDNSDTPGTTAPTTANVSAAASQDNILVGGGLHRRSTSHSYMPGFGQAAETMADDDKMSPPLSRYPSGSGIGTAQIPRNPSTTSDAGIIWFGSTTTRDPQQQQSSQQASGASSPTLPGSQPQGQGYSSVHGSRSAVSLQAGSSSHDGGASASSGHGLLGPSGSSGDILSKKKAARISDTPPTSYLFSKKSHTRRPSASDHSDRSSSSTSSSTPPAVGAEDGVVKGILARFRRTSRSMIPDVFVHSASSKESLASRGSKSTPQRRDSYHYGSITSSSLGKSPTPPSQAHIPSYLPAPQMTEFGQMQPVSSTSWMPQSLAPDTTLGQFSPMHPGIPPWMPSALRPSTPGSSSQHPPPPPLDGPRMSAGSFGDTDSASDFRIMEGLLHPRLMLKLTDSNHSSSASLRDNVDYSRPIGGVINNRLHSTTTFNTQDTPDTASQGTADNGTQEDVGGSADMHHPPHQPSPLHLHHPIHQDSQRSQNHQQRSASQ</sequence>
<reference evidence="1 2" key="1">
    <citation type="journal article" date="2019" name="Nat. Ecol. Evol.">
        <title>Megaphylogeny resolves global patterns of mushroom evolution.</title>
        <authorList>
            <person name="Varga T."/>
            <person name="Krizsan K."/>
            <person name="Foldi C."/>
            <person name="Dima B."/>
            <person name="Sanchez-Garcia M."/>
            <person name="Sanchez-Ramirez S."/>
            <person name="Szollosi G.J."/>
            <person name="Szarkandi J.G."/>
            <person name="Papp V."/>
            <person name="Albert L."/>
            <person name="Andreopoulos W."/>
            <person name="Angelini C."/>
            <person name="Antonin V."/>
            <person name="Barry K.W."/>
            <person name="Bougher N.L."/>
            <person name="Buchanan P."/>
            <person name="Buyck B."/>
            <person name="Bense V."/>
            <person name="Catcheside P."/>
            <person name="Chovatia M."/>
            <person name="Cooper J."/>
            <person name="Damon W."/>
            <person name="Desjardin D."/>
            <person name="Finy P."/>
            <person name="Geml J."/>
            <person name="Haridas S."/>
            <person name="Hughes K."/>
            <person name="Justo A."/>
            <person name="Karasinski D."/>
            <person name="Kautmanova I."/>
            <person name="Kiss B."/>
            <person name="Kocsube S."/>
            <person name="Kotiranta H."/>
            <person name="LaButti K.M."/>
            <person name="Lechner B.E."/>
            <person name="Liimatainen K."/>
            <person name="Lipzen A."/>
            <person name="Lukacs Z."/>
            <person name="Mihaltcheva S."/>
            <person name="Morgado L.N."/>
            <person name="Niskanen T."/>
            <person name="Noordeloos M.E."/>
            <person name="Ohm R.A."/>
            <person name="Ortiz-Santana B."/>
            <person name="Ovrebo C."/>
            <person name="Racz N."/>
            <person name="Riley R."/>
            <person name="Savchenko A."/>
            <person name="Shiryaev A."/>
            <person name="Soop K."/>
            <person name="Spirin V."/>
            <person name="Szebenyi C."/>
            <person name="Tomsovsky M."/>
            <person name="Tulloss R.E."/>
            <person name="Uehling J."/>
            <person name="Grigoriev I.V."/>
            <person name="Vagvolgyi C."/>
            <person name="Papp T."/>
            <person name="Martin F.M."/>
            <person name="Miettinen O."/>
            <person name="Hibbett D.S."/>
            <person name="Nagy L.G."/>
        </authorList>
    </citation>
    <scope>NUCLEOTIDE SEQUENCE [LARGE SCALE GENOMIC DNA]</scope>
    <source>
        <strain evidence="1 2">NL-1719</strain>
    </source>
</reference>
<keyword evidence="2" id="KW-1185">Reference proteome</keyword>
<evidence type="ECO:0000313" key="2">
    <source>
        <dbReference type="Proteomes" id="UP000308600"/>
    </source>
</evidence>
<proteinExistence type="predicted"/>
<organism evidence="1 2">
    <name type="scientific">Pluteus cervinus</name>
    <dbReference type="NCBI Taxonomy" id="181527"/>
    <lineage>
        <taxon>Eukaryota</taxon>
        <taxon>Fungi</taxon>
        <taxon>Dikarya</taxon>
        <taxon>Basidiomycota</taxon>
        <taxon>Agaricomycotina</taxon>
        <taxon>Agaricomycetes</taxon>
        <taxon>Agaricomycetidae</taxon>
        <taxon>Agaricales</taxon>
        <taxon>Pluteineae</taxon>
        <taxon>Pluteaceae</taxon>
        <taxon>Pluteus</taxon>
    </lineage>
</organism>
<protein>
    <submittedName>
        <fullName evidence="1">Uncharacterized protein</fullName>
    </submittedName>
</protein>
<dbReference type="Proteomes" id="UP000308600">
    <property type="component" value="Unassembled WGS sequence"/>
</dbReference>
<evidence type="ECO:0000313" key="1">
    <source>
        <dbReference type="EMBL" id="TFK69348.1"/>
    </source>
</evidence>
<accession>A0ACD3ATS4</accession>